<evidence type="ECO:0000259" key="11">
    <source>
        <dbReference type="PROSITE" id="PS50089"/>
    </source>
</evidence>
<feature type="compositionally biased region" description="Low complexity" evidence="10">
    <location>
        <begin position="311"/>
        <end position="320"/>
    </location>
</feature>
<feature type="compositionally biased region" description="Basic and acidic residues" evidence="10">
    <location>
        <begin position="367"/>
        <end position="383"/>
    </location>
</feature>
<feature type="compositionally biased region" description="Polar residues" evidence="10">
    <location>
        <begin position="286"/>
        <end position="297"/>
    </location>
</feature>
<evidence type="ECO:0000313" key="13">
    <source>
        <dbReference type="Proteomes" id="UP001565368"/>
    </source>
</evidence>
<evidence type="ECO:0000256" key="6">
    <source>
        <dbReference type="ARBA" id="ARBA00022833"/>
    </source>
</evidence>
<feature type="region of interest" description="Disordered" evidence="10">
    <location>
        <begin position="1"/>
        <end position="52"/>
    </location>
</feature>
<evidence type="ECO:0000256" key="10">
    <source>
        <dbReference type="SAM" id="MobiDB-lite"/>
    </source>
</evidence>
<dbReference type="PANTHER" id="PTHR46077:SF1">
    <property type="entry name" value="TOP1 BINDING ARGININE_SERINE RICH PROTEIN, E3 UBIQUITIN LIGASE"/>
    <property type="match status" value="1"/>
</dbReference>
<evidence type="ECO:0000256" key="3">
    <source>
        <dbReference type="ARBA" id="ARBA00022679"/>
    </source>
</evidence>
<keyword evidence="8" id="KW-0804">Transcription</keyword>
<evidence type="ECO:0000256" key="5">
    <source>
        <dbReference type="ARBA" id="ARBA00022771"/>
    </source>
</evidence>
<dbReference type="Proteomes" id="UP001565368">
    <property type="component" value="Unassembled WGS sequence"/>
</dbReference>
<feature type="compositionally biased region" description="Low complexity" evidence="10">
    <location>
        <begin position="31"/>
        <end position="47"/>
    </location>
</feature>
<dbReference type="PANTHER" id="PTHR46077">
    <property type="entry name" value="E3 UBIQUITIN-PROTEIN LIGASE TOPORS"/>
    <property type="match status" value="1"/>
</dbReference>
<keyword evidence="5 9" id="KW-0863">Zinc-finger</keyword>
<feature type="compositionally biased region" description="Basic and acidic residues" evidence="10">
    <location>
        <begin position="447"/>
        <end position="489"/>
    </location>
</feature>
<comment type="caution">
    <text evidence="12">The sequence shown here is derived from an EMBL/GenBank/DDBJ whole genome shotgun (WGS) entry which is preliminary data.</text>
</comment>
<reference evidence="12 13" key="1">
    <citation type="submission" date="2023-08" db="EMBL/GenBank/DDBJ databases">
        <title>Annotated Genome Sequence of Vanrija albida AlHP1.</title>
        <authorList>
            <person name="Herzog R."/>
        </authorList>
    </citation>
    <scope>NUCLEOTIDE SEQUENCE [LARGE SCALE GENOMIC DNA]</scope>
    <source>
        <strain evidence="12 13">AlHP1</strain>
    </source>
</reference>
<dbReference type="GeneID" id="95985362"/>
<sequence length="504" mass="54612">MSPTRGGGCVLATPLTADSASPRASPRRRQQQQQHSPAASSSTLPTPDNDDTDERCSICLTSMRDRTAAGACGHEFCFTCIGVWANQGRRCPLCAAPMGDVLLHDLDADVPTKFFLPPLPDQSAFRRRRASPARKDTAAPPPPGLARRRDIYERGLWALHVASNAYTAYRANPSPRELAADSALAARAQAFLSRELLVWAPPDDVAALAEHLVGLLRAVDVRSDAAVRVLAPLVGGTYDHAPEHLAHELYAFLRSPFATLEEYDGAVQYPAEPASIPDAPRRARSASVSTIASSQGHWSPRDRSRSRSRSGSRSPRGPDSYAPPPARGERRWDEADSWVDPEYAAWLEAQRRPNRRADRSARRREQRLRARERAEAEGRRELLPEGGAFERAAASAGLAIKGTAERRESLLARLRQAKVERQAAASASASASPEPAAAPAPAPAPGDNERRAKELKERLIAERKAKNLREHLLARKRAKTEAGGDKGPEAAEATEATQAAAALS</sequence>
<dbReference type="PROSITE" id="PS00518">
    <property type="entry name" value="ZF_RING_1"/>
    <property type="match status" value="1"/>
</dbReference>
<dbReference type="InterPro" id="IPR018957">
    <property type="entry name" value="Znf_C3HC4_RING-type"/>
</dbReference>
<comment type="catalytic activity">
    <reaction evidence="1">
        <text>S-ubiquitinyl-[E2 ubiquitin-conjugating enzyme]-L-cysteine + [acceptor protein]-L-lysine = [E2 ubiquitin-conjugating enzyme]-L-cysteine + N(6)-ubiquitinyl-[acceptor protein]-L-lysine.</text>
        <dbReference type="EC" id="2.3.2.27"/>
    </reaction>
</comment>
<dbReference type="EMBL" id="JBBXJM010000003">
    <property type="protein sequence ID" value="KAL1410313.1"/>
    <property type="molecule type" value="Genomic_DNA"/>
</dbReference>
<protein>
    <recommendedName>
        <fullName evidence="2">RING-type E3 ubiquitin transferase</fullName>
        <ecNumber evidence="2">2.3.2.27</ecNumber>
    </recommendedName>
</protein>
<evidence type="ECO:0000256" key="4">
    <source>
        <dbReference type="ARBA" id="ARBA00022723"/>
    </source>
</evidence>
<gene>
    <name evidence="12" type="ORF">Q8F55_004319</name>
</gene>
<evidence type="ECO:0000256" key="1">
    <source>
        <dbReference type="ARBA" id="ARBA00000900"/>
    </source>
</evidence>
<dbReference type="InterPro" id="IPR017907">
    <property type="entry name" value="Znf_RING_CS"/>
</dbReference>
<keyword evidence="7" id="KW-0805">Transcription regulation</keyword>
<feature type="region of interest" description="Disordered" evidence="10">
    <location>
        <begin position="417"/>
        <end position="504"/>
    </location>
</feature>
<evidence type="ECO:0000256" key="9">
    <source>
        <dbReference type="PROSITE-ProRule" id="PRU00175"/>
    </source>
</evidence>
<dbReference type="SUPFAM" id="SSF57850">
    <property type="entry name" value="RING/U-box"/>
    <property type="match status" value="1"/>
</dbReference>
<evidence type="ECO:0000313" key="12">
    <source>
        <dbReference type="EMBL" id="KAL1410313.1"/>
    </source>
</evidence>
<keyword evidence="4" id="KW-0479">Metal-binding</keyword>
<dbReference type="EC" id="2.3.2.27" evidence="2"/>
<feature type="domain" description="RING-type" evidence="11">
    <location>
        <begin position="56"/>
        <end position="94"/>
    </location>
</feature>
<name>A0ABR3Q7I9_9TREE</name>
<feature type="compositionally biased region" description="Low complexity" evidence="10">
    <location>
        <begin position="490"/>
        <end position="504"/>
    </location>
</feature>
<evidence type="ECO:0000256" key="7">
    <source>
        <dbReference type="ARBA" id="ARBA00023015"/>
    </source>
</evidence>
<dbReference type="Gene3D" id="3.30.40.10">
    <property type="entry name" value="Zinc/RING finger domain, C3HC4 (zinc finger)"/>
    <property type="match status" value="1"/>
</dbReference>
<evidence type="ECO:0000256" key="8">
    <source>
        <dbReference type="ARBA" id="ARBA00023163"/>
    </source>
</evidence>
<keyword evidence="6" id="KW-0862">Zinc</keyword>
<dbReference type="InterPro" id="IPR013083">
    <property type="entry name" value="Znf_RING/FYVE/PHD"/>
</dbReference>
<dbReference type="SMART" id="SM00184">
    <property type="entry name" value="RING"/>
    <property type="match status" value="1"/>
</dbReference>
<dbReference type="InterPro" id="IPR001841">
    <property type="entry name" value="Znf_RING"/>
</dbReference>
<dbReference type="RefSeq" id="XP_069210257.1">
    <property type="nucleotide sequence ID" value="XM_069352839.1"/>
</dbReference>
<evidence type="ECO:0000256" key="2">
    <source>
        <dbReference type="ARBA" id="ARBA00012483"/>
    </source>
</evidence>
<feature type="compositionally biased region" description="Low complexity" evidence="10">
    <location>
        <begin position="423"/>
        <end position="435"/>
    </location>
</feature>
<accession>A0ABR3Q7I9</accession>
<dbReference type="PROSITE" id="PS50089">
    <property type="entry name" value="ZF_RING_2"/>
    <property type="match status" value="1"/>
</dbReference>
<keyword evidence="3" id="KW-0808">Transferase</keyword>
<organism evidence="12 13">
    <name type="scientific">Vanrija albida</name>
    <dbReference type="NCBI Taxonomy" id="181172"/>
    <lineage>
        <taxon>Eukaryota</taxon>
        <taxon>Fungi</taxon>
        <taxon>Dikarya</taxon>
        <taxon>Basidiomycota</taxon>
        <taxon>Agaricomycotina</taxon>
        <taxon>Tremellomycetes</taxon>
        <taxon>Trichosporonales</taxon>
        <taxon>Trichosporonaceae</taxon>
        <taxon>Vanrija</taxon>
    </lineage>
</organism>
<keyword evidence="13" id="KW-1185">Reference proteome</keyword>
<feature type="region of interest" description="Disordered" evidence="10">
    <location>
        <begin position="352"/>
        <end position="389"/>
    </location>
</feature>
<dbReference type="Pfam" id="PF00097">
    <property type="entry name" value="zf-C3HC4"/>
    <property type="match status" value="1"/>
</dbReference>
<proteinExistence type="predicted"/>
<feature type="region of interest" description="Disordered" evidence="10">
    <location>
        <begin position="125"/>
        <end position="145"/>
    </location>
</feature>
<feature type="region of interest" description="Disordered" evidence="10">
    <location>
        <begin position="271"/>
        <end position="334"/>
    </location>
</feature>